<dbReference type="Proteomes" id="UP000324705">
    <property type="component" value="Chromosome 2A"/>
</dbReference>
<keyword evidence="4" id="KW-0547">Nucleotide-binding</keyword>
<accession>A0A9R1NHV5</accession>
<dbReference type="Pfam" id="PF18052">
    <property type="entry name" value="Rx_N"/>
    <property type="match status" value="1"/>
</dbReference>
<organism evidence="7 8">
    <name type="scientific">Triticum turgidum subsp. durum</name>
    <name type="common">Durum wheat</name>
    <name type="synonym">Triticum durum</name>
    <dbReference type="NCBI Taxonomy" id="4567"/>
    <lineage>
        <taxon>Eukaryota</taxon>
        <taxon>Viridiplantae</taxon>
        <taxon>Streptophyta</taxon>
        <taxon>Embryophyta</taxon>
        <taxon>Tracheophyta</taxon>
        <taxon>Spermatophyta</taxon>
        <taxon>Magnoliopsida</taxon>
        <taxon>Liliopsida</taxon>
        <taxon>Poales</taxon>
        <taxon>Poaceae</taxon>
        <taxon>BOP clade</taxon>
        <taxon>Pooideae</taxon>
        <taxon>Triticodae</taxon>
        <taxon>Triticeae</taxon>
        <taxon>Triticinae</taxon>
        <taxon>Triticum</taxon>
    </lineage>
</organism>
<evidence type="ECO:0000256" key="1">
    <source>
        <dbReference type="ARBA" id="ARBA00008894"/>
    </source>
</evidence>
<dbReference type="PANTHER" id="PTHR19338">
    <property type="entry name" value="TRANSLOCASE OF INNER MITOCHONDRIAL MEMBRANE 13 HOMOLOG"/>
    <property type="match status" value="1"/>
</dbReference>
<feature type="domain" description="Disease resistance N-terminal" evidence="6">
    <location>
        <begin position="9"/>
        <end position="91"/>
    </location>
</feature>
<dbReference type="AlphaFoldDB" id="A0A9R1NHV5"/>
<gene>
    <name evidence="7" type="ORF">TRITD_2Av1G011730</name>
</gene>
<keyword evidence="3" id="KW-0677">Repeat</keyword>
<evidence type="ECO:0000256" key="3">
    <source>
        <dbReference type="ARBA" id="ARBA00022737"/>
    </source>
</evidence>
<dbReference type="Gene3D" id="1.20.5.4130">
    <property type="match status" value="1"/>
</dbReference>
<sequence>MAALTQGAIDGLLGVAAKAITDEAQLIGGVPGDMQFIKDEMNSMNGFLLHLTKTEGQHDDQVRAWMKQVREIAYVAEDCVQRYIHDMVPNEAACCRSLGALAAMAHLLLLHPKKFRRLHTGPSPEIWGPGTKIEIGTG</sequence>
<comment type="similarity">
    <text evidence="1">Belongs to the disease resistance NB-LRR family.</text>
</comment>
<dbReference type="InterPro" id="IPR041118">
    <property type="entry name" value="Rx_N"/>
</dbReference>
<evidence type="ECO:0000313" key="7">
    <source>
        <dbReference type="EMBL" id="VAH25207.1"/>
    </source>
</evidence>
<name>A0A9R1NHV5_TRITD</name>
<dbReference type="PANTHER" id="PTHR19338:SF0">
    <property type="entry name" value="MITOCHONDRIAL IMPORT INNER MEMBRANE TRANSLOCASE SUBUNIT TIM13"/>
    <property type="match status" value="1"/>
</dbReference>
<keyword evidence="5" id="KW-0611">Plant defense</keyword>
<evidence type="ECO:0000256" key="5">
    <source>
        <dbReference type="ARBA" id="ARBA00022821"/>
    </source>
</evidence>
<proteinExistence type="inferred from homology"/>
<evidence type="ECO:0000313" key="8">
    <source>
        <dbReference type="Proteomes" id="UP000324705"/>
    </source>
</evidence>
<protein>
    <recommendedName>
        <fullName evidence="6">Disease resistance N-terminal domain-containing protein</fullName>
    </recommendedName>
</protein>
<dbReference type="EMBL" id="LT934113">
    <property type="protein sequence ID" value="VAH25207.1"/>
    <property type="molecule type" value="Genomic_DNA"/>
</dbReference>
<evidence type="ECO:0000256" key="4">
    <source>
        <dbReference type="ARBA" id="ARBA00022741"/>
    </source>
</evidence>
<dbReference type="GO" id="GO:0000166">
    <property type="term" value="F:nucleotide binding"/>
    <property type="evidence" value="ECO:0007669"/>
    <property type="project" value="UniProtKB-KW"/>
</dbReference>
<reference evidence="7 8" key="1">
    <citation type="submission" date="2017-09" db="EMBL/GenBank/DDBJ databases">
        <authorList>
            <consortium name="International Durum Wheat Genome Sequencing Consortium (IDWGSC)"/>
            <person name="Milanesi L."/>
        </authorList>
    </citation>
    <scope>NUCLEOTIDE SEQUENCE [LARGE SCALE GENOMIC DNA]</scope>
    <source>
        <strain evidence="8">cv. Svevo</strain>
    </source>
</reference>
<dbReference type="InterPro" id="IPR038005">
    <property type="entry name" value="RX-like_CC"/>
</dbReference>
<keyword evidence="8" id="KW-1185">Reference proteome</keyword>
<keyword evidence="2" id="KW-0433">Leucine-rich repeat</keyword>
<dbReference type="Gramene" id="TRITD2Av1G011730.2">
    <property type="protein sequence ID" value="TRITD2Av1G011730.2"/>
    <property type="gene ID" value="TRITD2Av1G011730"/>
</dbReference>
<evidence type="ECO:0000259" key="6">
    <source>
        <dbReference type="Pfam" id="PF18052"/>
    </source>
</evidence>
<dbReference type="GO" id="GO:0006952">
    <property type="term" value="P:defense response"/>
    <property type="evidence" value="ECO:0007669"/>
    <property type="project" value="UniProtKB-KW"/>
</dbReference>
<dbReference type="CDD" id="cd14798">
    <property type="entry name" value="RX-CC_like"/>
    <property type="match status" value="1"/>
</dbReference>
<evidence type="ECO:0000256" key="2">
    <source>
        <dbReference type="ARBA" id="ARBA00022614"/>
    </source>
</evidence>